<proteinExistence type="inferred from homology"/>
<comment type="caution">
    <text evidence="6">The sequence shown here is derived from an EMBL/GenBank/DDBJ whole genome shotgun (WGS) entry which is preliminary data.</text>
</comment>
<dbReference type="Proteomes" id="UP001165135">
    <property type="component" value="Unassembled WGS sequence"/>
</dbReference>
<evidence type="ECO:0000259" key="5">
    <source>
        <dbReference type="Pfam" id="PF06441"/>
    </source>
</evidence>
<dbReference type="PIRSF" id="PIRSF001112">
    <property type="entry name" value="Epoxide_hydrolase"/>
    <property type="match status" value="1"/>
</dbReference>
<evidence type="ECO:0000313" key="6">
    <source>
        <dbReference type="EMBL" id="GLY72041.1"/>
    </source>
</evidence>
<feature type="active site" description="Proton acceptor" evidence="4">
    <location>
        <position position="349"/>
    </location>
</feature>
<gene>
    <name evidence="6" type="ORF">Airi01_003080</name>
</gene>
<dbReference type="InterPro" id="IPR010497">
    <property type="entry name" value="Epoxide_hydro_N"/>
</dbReference>
<dbReference type="InterPro" id="IPR029058">
    <property type="entry name" value="AB_hydrolase_fold"/>
</dbReference>
<dbReference type="GO" id="GO:0004301">
    <property type="term" value="F:epoxide hydrolase activity"/>
    <property type="evidence" value="ECO:0007669"/>
    <property type="project" value="TreeGrafter"/>
</dbReference>
<dbReference type="PANTHER" id="PTHR21661">
    <property type="entry name" value="EPOXIDE HYDROLASE 1-RELATED"/>
    <property type="match status" value="1"/>
</dbReference>
<keyword evidence="2" id="KW-0058">Aromatic hydrocarbons catabolism</keyword>
<dbReference type="Pfam" id="PF06441">
    <property type="entry name" value="EHN"/>
    <property type="match status" value="1"/>
</dbReference>
<name>A0A9W6RA00_9ACTN</name>
<dbReference type="InterPro" id="IPR000639">
    <property type="entry name" value="Epox_hydrolase-like"/>
</dbReference>
<dbReference type="AlphaFoldDB" id="A0A9W6RA00"/>
<feature type="domain" description="Epoxide hydrolase N-terminal" evidence="5">
    <location>
        <begin position="2"/>
        <end position="107"/>
    </location>
</feature>
<dbReference type="GO" id="GO:0097176">
    <property type="term" value="P:epoxide metabolic process"/>
    <property type="evidence" value="ECO:0007669"/>
    <property type="project" value="TreeGrafter"/>
</dbReference>
<dbReference type="RefSeq" id="WP_285616985.1">
    <property type="nucleotide sequence ID" value="NZ_BSTJ01000001.1"/>
</dbReference>
<protein>
    <submittedName>
        <fullName evidence="6">Multidrug MFS transporter</fullName>
    </submittedName>
</protein>
<evidence type="ECO:0000256" key="4">
    <source>
        <dbReference type="PIRSR" id="PIRSR001112-1"/>
    </source>
</evidence>
<comment type="similarity">
    <text evidence="1">Belongs to the peptidase S33 family.</text>
</comment>
<dbReference type="PRINTS" id="PR00412">
    <property type="entry name" value="EPOXHYDRLASE"/>
</dbReference>
<dbReference type="SUPFAM" id="SSF53474">
    <property type="entry name" value="alpha/beta-Hydrolases"/>
    <property type="match status" value="1"/>
</dbReference>
<evidence type="ECO:0000256" key="2">
    <source>
        <dbReference type="ARBA" id="ARBA00022797"/>
    </source>
</evidence>
<dbReference type="PANTHER" id="PTHR21661:SF35">
    <property type="entry name" value="EPOXIDE HYDROLASE"/>
    <property type="match status" value="1"/>
</dbReference>
<organism evidence="6 7">
    <name type="scientific">Actinoallomurus iriomotensis</name>
    <dbReference type="NCBI Taxonomy" id="478107"/>
    <lineage>
        <taxon>Bacteria</taxon>
        <taxon>Bacillati</taxon>
        <taxon>Actinomycetota</taxon>
        <taxon>Actinomycetes</taxon>
        <taxon>Streptosporangiales</taxon>
        <taxon>Thermomonosporaceae</taxon>
        <taxon>Actinoallomurus</taxon>
    </lineage>
</organism>
<keyword evidence="3" id="KW-0378">Hydrolase</keyword>
<accession>A0A9W6RA00</accession>
<reference evidence="6" key="1">
    <citation type="submission" date="2023-03" db="EMBL/GenBank/DDBJ databases">
        <title>Actinoallomurus iriomotensis NBRC 103681.</title>
        <authorList>
            <person name="Ichikawa N."/>
            <person name="Sato H."/>
            <person name="Tonouchi N."/>
        </authorList>
    </citation>
    <scope>NUCLEOTIDE SEQUENCE</scope>
    <source>
        <strain evidence="6">NBRC 103681</strain>
    </source>
</reference>
<evidence type="ECO:0000256" key="3">
    <source>
        <dbReference type="ARBA" id="ARBA00022801"/>
    </source>
</evidence>
<feature type="active site" description="Nucleophile" evidence="4">
    <location>
        <position position="176"/>
    </location>
</feature>
<dbReference type="Gene3D" id="3.40.50.1820">
    <property type="entry name" value="alpha/beta hydrolase"/>
    <property type="match status" value="1"/>
</dbReference>
<dbReference type="EMBL" id="BSTJ01000001">
    <property type="protein sequence ID" value="GLY72041.1"/>
    <property type="molecule type" value="Genomic_DNA"/>
</dbReference>
<evidence type="ECO:0000256" key="1">
    <source>
        <dbReference type="ARBA" id="ARBA00010088"/>
    </source>
</evidence>
<dbReference type="InterPro" id="IPR016292">
    <property type="entry name" value="Epoxide_hydrolase"/>
</dbReference>
<feature type="active site" description="Proton donor" evidence="4">
    <location>
        <position position="298"/>
    </location>
</feature>
<sequence length="389" mass="42685">MIEPFHIAVADEVLEDLAARLERTRPPSPQVLDGGESPETVERIEDLVAYWRSGYDWRAQEARLNAVPHFRAAVGDARIHFVHVPGSGPDPLPLLLTNGWPSSFVEYLGVLDRLTDPAAYGGDPADAFSVVVPALPGYGFSDPYPGRLDRAVIAGLFDRLMVDGLGYASYVAHGDDIGGGVVNRLGMYHAATVRAIQTTNWIRPADPTPRTPEEEAYVEAGRRWERTRGAYAHVQATRPQILAYGLNDSPSGLAAWVLEKWLTWSDPATRGRLADDDLLTNVMTYWVTGSIGSSSRLYAVDAVPPPEAVSVPSSVLLTREPELPIPPEPWLRRAYPRLARLATADEGGHFLALESPEQFVRHVREAFRPYRSAYSTSTGVPPVIRTSSS</sequence>
<evidence type="ECO:0000313" key="7">
    <source>
        <dbReference type="Proteomes" id="UP001165135"/>
    </source>
</evidence>